<keyword evidence="7" id="KW-1185">Reference proteome</keyword>
<keyword evidence="3" id="KW-0238">DNA-binding</keyword>
<dbReference type="GO" id="GO:0006351">
    <property type="term" value="P:DNA-templated transcription"/>
    <property type="evidence" value="ECO:0007669"/>
    <property type="project" value="TreeGrafter"/>
</dbReference>
<evidence type="ECO:0000313" key="7">
    <source>
        <dbReference type="Proteomes" id="UP000001930"/>
    </source>
</evidence>
<dbReference type="PANTHER" id="PTHR30537:SF31">
    <property type="entry name" value="TRANSCRIPTIONAL REGULATOR, LYSR FAMILY"/>
    <property type="match status" value="1"/>
</dbReference>
<dbReference type="CDD" id="cd08473">
    <property type="entry name" value="PBP2_CrgA_like_4"/>
    <property type="match status" value="1"/>
</dbReference>
<evidence type="ECO:0000313" key="6">
    <source>
        <dbReference type="EMBL" id="ABC39067.1"/>
    </source>
</evidence>
<evidence type="ECO:0000256" key="2">
    <source>
        <dbReference type="ARBA" id="ARBA00023015"/>
    </source>
</evidence>
<dbReference type="PANTHER" id="PTHR30537">
    <property type="entry name" value="HTH-TYPE TRANSCRIPTIONAL REGULATOR"/>
    <property type="match status" value="1"/>
</dbReference>
<organism evidence="6 7">
    <name type="scientific">Burkholderia thailandensis (strain ATCC 700388 / DSM 13276 / CCUG 48851 / CIP 106301 / E264)</name>
    <dbReference type="NCBI Taxonomy" id="271848"/>
    <lineage>
        <taxon>Bacteria</taxon>
        <taxon>Pseudomonadati</taxon>
        <taxon>Pseudomonadota</taxon>
        <taxon>Betaproteobacteria</taxon>
        <taxon>Burkholderiales</taxon>
        <taxon>Burkholderiaceae</taxon>
        <taxon>Burkholderia</taxon>
        <taxon>pseudomallei group</taxon>
    </lineage>
</organism>
<dbReference type="SUPFAM" id="SSF46785">
    <property type="entry name" value="Winged helix' DNA-binding domain"/>
    <property type="match status" value="1"/>
</dbReference>
<evidence type="ECO:0000256" key="1">
    <source>
        <dbReference type="ARBA" id="ARBA00009437"/>
    </source>
</evidence>
<dbReference type="InterPro" id="IPR005119">
    <property type="entry name" value="LysR_subst-bd"/>
</dbReference>
<dbReference type="Pfam" id="PF00126">
    <property type="entry name" value="HTH_1"/>
    <property type="match status" value="1"/>
</dbReference>
<dbReference type="InterPro" id="IPR000847">
    <property type="entry name" value="LysR_HTH_N"/>
</dbReference>
<keyword evidence="2" id="KW-0805">Transcription regulation</keyword>
<evidence type="ECO:0000256" key="4">
    <source>
        <dbReference type="ARBA" id="ARBA00023163"/>
    </source>
</evidence>
<dbReference type="InterPro" id="IPR058163">
    <property type="entry name" value="LysR-type_TF_proteobact-type"/>
</dbReference>
<protein>
    <submittedName>
        <fullName evidence="6">Transcriptional regulator, LysR family</fullName>
    </submittedName>
</protein>
<evidence type="ECO:0000256" key="3">
    <source>
        <dbReference type="ARBA" id="ARBA00023125"/>
    </source>
</evidence>
<sequence>MRDLNDLYYFVQVVDHGGFAAAGRALNMPKSKLSRRVALLEERIGMRLIQRSTRRFAVTDVGQTYCAHCRAMLVEADAADEAVALMRAEPRGIVRMTCPVALLDALVGDMIAAFMAECPLVEIHLEETNRRVDVVGEGIDVALRVRPPPLEDSELVLRVLGERGQCLVASPRLLARAGAGVPRVPADLAALPSLALGLPQDEHVWNLYGPDGAHAAIHHRPRLVTRGMLALRAAAVAGVGVVQLPTMMVREPIARGELRQLLPGWAPRREIVHAVFASRRGLLPSVRALLDFLAQRFAALEPD</sequence>
<comment type="similarity">
    <text evidence="1">Belongs to the LysR transcriptional regulatory family.</text>
</comment>
<dbReference type="AlphaFoldDB" id="Q2SXS1"/>
<gene>
    <name evidence="6" type="ordered locus">BTH_I1746</name>
</gene>
<dbReference type="NCBIfam" id="NF011573">
    <property type="entry name" value="PRK14997.1"/>
    <property type="match status" value="1"/>
</dbReference>
<dbReference type="GeneID" id="45121475"/>
<reference evidence="6 7" key="1">
    <citation type="journal article" date="2005" name="BMC Genomics">
        <title>Bacterial genome adaptation to niches: divergence of the potential virulence genes in three Burkholderia species of different survival strategies.</title>
        <authorList>
            <person name="Kim H.S."/>
            <person name="Schell M.A."/>
            <person name="Yu Y."/>
            <person name="Ulrich R.L."/>
            <person name="Sarria S.H."/>
            <person name="Nierman W.C."/>
            <person name="DeShazer D."/>
        </authorList>
    </citation>
    <scope>NUCLEOTIDE SEQUENCE [LARGE SCALE GENOMIC DNA]</scope>
    <source>
        <strain evidence="7">ATCC 700388 / DSM 13276 / CCUG 48851 / CIP 106301 / E264</strain>
    </source>
</reference>
<dbReference type="PROSITE" id="PS50931">
    <property type="entry name" value="HTH_LYSR"/>
    <property type="match status" value="1"/>
</dbReference>
<dbReference type="InterPro" id="IPR036390">
    <property type="entry name" value="WH_DNA-bd_sf"/>
</dbReference>
<name>Q2SXS1_BURTA</name>
<feature type="domain" description="HTH lysR-type" evidence="5">
    <location>
        <begin position="1"/>
        <end position="59"/>
    </location>
</feature>
<dbReference type="GO" id="GO:0003700">
    <property type="term" value="F:DNA-binding transcription factor activity"/>
    <property type="evidence" value="ECO:0007669"/>
    <property type="project" value="InterPro"/>
</dbReference>
<dbReference type="InterPro" id="IPR036388">
    <property type="entry name" value="WH-like_DNA-bd_sf"/>
</dbReference>
<dbReference type="FunFam" id="1.10.10.10:FF:000001">
    <property type="entry name" value="LysR family transcriptional regulator"/>
    <property type="match status" value="1"/>
</dbReference>
<dbReference type="EMBL" id="CP000086">
    <property type="protein sequence ID" value="ABC39067.1"/>
    <property type="molecule type" value="Genomic_DNA"/>
</dbReference>
<evidence type="ECO:0000259" key="5">
    <source>
        <dbReference type="PROSITE" id="PS50931"/>
    </source>
</evidence>
<dbReference type="RefSeq" id="WP_009890032.1">
    <property type="nucleotide sequence ID" value="NC_007651.1"/>
</dbReference>
<dbReference type="Proteomes" id="UP000001930">
    <property type="component" value="Chromosome I"/>
</dbReference>
<dbReference type="KEGG" id="bte:BTH_I1746"/>
<dbReference type="GO" id="GO:0043565">
    <property type="term" value="F:sequence-specific DNA binding"/>
    <property type="evidence" value="ECO:0007669"/>
    <property type="project" value="TreeGrafter"/>
</dbReference>
<accession>Q2SXS1</accession>
<dbReference type="HOGENOM" id="CLU_039613_16_2_4"/>
<keyword evidence="4" id="KW-0804">Transcription</keyword>
<dbReference type="Pfam" id="PF03466">
    <property type="entry name" value="LysR_substrate"/>
    <property type="match status" value="1"/>
</dbReference>
<dbReference type="Gene3D" id="1.10.10.10">
    <property type="entry name" value="Winged helix-like DNA-binding domain superfamily/Winged helix DNA-binding domain"/>
    <property type="match status" value="1"/>
</dbReference>
<proteinExistence type="inferred from homology"/>
<dbReference type="Gene3D" id="3.40.190.290">
    <property type="match status" value="1"/>
</dbReference>
<dbReference type="SUPFAM" id="SSF53850">
    <property type="entry name" value="Periplasmic binding protein-like II"/>
    <property type="match status" value="1"/>
</dbReference>